<organism evidence="2 3">
    <name type="scientific">Merluccius polli</name>
    <name type="common">Benguela hake</name>
    <name type="synonym">Merluccius cadenati</name>
    <dbReference type="NCBI Taxonomy" id="89951"/>
    <lineage>
        <taxon>Eukaryota</taxon>
        <taxon>Metazoa</taxon>
        <taxon>Chordata</taxon>
        <taxon>Craniata</taxon>
        <taxon>Vertebrata</taxon>
        <taxon>Euteleostomi</taxon>
        <taxon>Actinopterygii</taxon>
        <taxon>Neopterygii</taxon>
        <taxon>Teleostei</taxon>
        <taxon>Neoteleostei</taxon>
        <taxon>Acanthomorphata</taxon>
        <taxon>Zeiogadaria</taxon>
        <taxon>Gadariae</taxon>
        <taxon>Gadiformes</taxon>
        <taxon>Gadoidei</taxon>
        <taxon>Merlucciidae</taxon>
        <taxon>Merluccius</taxon>
    </lineage>
</organism>
<feature type="domain" description="Integrase core" evidence="1">
    <location>
        <begin position="78"/>
        <end position="99"/>
    </location>
</feature>
<evidence type="ECO:0000313" key="2">
    <source>
        <dbReference type="EMBL" id="KAK0140173.1"/>
    </source>
</evidence>
<keyword evidence="3" id="KW-1185">Reference proteome</keyword>
<protein>
    <recommendedName>
        <fullName evidence="1">Integrase core domain-containing protein</fullName>
    </recommendedName>
</protein>
<name>A0AA47MH13_MERPO</name>
<gene>
    <name evidence="2" type="ORF">N1851_022927</name>
</gene>
<dbReference type="Proteomes" id="UP001174136">
    <property type="component" value="Unassembled WGS sequence"/>
</dbReference>
<dbReference type="InterPro" id="IPR058913">
    <property type="entry name" value="Integrase_dom_put"/>
</dbReference>
<comment type="caution">
    <text evidence="2">The sequence shown here is derived from an EMBL/GenBank/DDBJ whole genome shotgun (WGS) entry which is preliminary data.</text>
</comment>
<dbReference type="AlphaFoldDB" id="A0AA47MH13"/>
<proteinExistence type="predicted"/>
<reference evidence="2" key="1">
    <citation type="journal article" date="2023" name="Front. Mar. Sci.">
        <title>A new Merluccius polli reference genome to investigate the effects of global change in West African waters.</title>
        <authorList>
            <person name="Mateo J.L."/>
            <person name="Blanco-Fernandez C."/>
            <person name="Garcia-Vazquez E."/>
            <person name="Machado-Schiaffino G."/>
        </authorList>
    </citation>
    <scope>NUCLEOTIDE SEQUENCE</scope>
    <source>
        <strain evidence="2">C29</strain>
        <tissue evidence="2">Fin</tissue>
    </source>
</reference>
<evidence type="ECO:0000259" key="1">
    <source>
        <dbReference type="Pfam" id="PF24764"/>
    </source>
</evidence>
<dbReference type="Pfam" id="PF24764">
    <property type="entry name" value="rva_4"/>
    <property type="match status" value="1"/>
</dbReference>
<evidence type="ECO:0000313" key="3">
    <source>
        <dbReference type="Proteomes" id="UP001174136"/>
    </source>
</evidence>
<accession>A0AA47MH13</accession>
<dbReference type="EMBL" id="JAOPHQ010004268">
    <property type="protein sequence ID" value="KAK0140173.1"/>
    <property type="molecule type" value="Genomic_DNA"/>
</dbReference>
<dbReference type="PANTHER" id="PTHR46791">
    <property type="entry name" value="EXPRESSED PROTEIN"/>
    <property type="match status" value="1"/>
</dbReference>
<dbReference type="PANTHER" id="PTHR46791:SF5">
    <property type="entry name" value="CLR5 DOMAIN-CONTAINING PROTEIN-RELATED"/>
    <property type="match status" value="1"/>
</dbReference>
<sequence length="138" mass="16552">MIRVHNLLTPIEDNSLDETVTQILQQHPMSGYKMMVGYLNAQGIHIQRQRVQESMRRVDPGGVLMRTLQLNPRRRRKYSVRAPNSLWHIDGNHKLIRYRKNINHLKHPLHCRFYYCKILTTQFSVYPEQLQKPIYNFN</sequence>